<evidence type="ECO:0000256" key="4">
    <source>
        <dbReference type="ARBA" id="ARBA00022475"/>
    </source>
</evidence>
<dbReference type="InterPro" id="IPR011701">
    <property type="entry name" value="MFS"/>
</dbReference>
<feature type="transmembrane region" description="Helical" evidence="8">
    <location>
        <begin position="244"/>
        <end position="264"/>
    </location>
</feature>
<feature type="transmembrane region" description="Helical" evidence="8">
    <location>
        <begin position="209"/>
        <end position="238"/>
    </location>
</feature>
<evidence type="ECO:0000256" key="8">
    <source>
        <dbReference type="RuleBase" id="RU365088"/>
    </source>
</evidence>
<accession>A0ABV8JCB2</accession>
<comment type="caution">
    <text evidence="10">The sequence shown here is derived from an EMBL/GenBank/DDBJ whole genome shotgun (WGS) entry which is preliminary data.</text>
</comment>
<gene>
    <name evidence="10" type="ORF">ACFOUO_03970</name>
</gene>
<evidence type="ECO:0000256" key="5">
    <source>
        <dbReference type="ARBA" id="ARBA00022692"/>
    </source>
</evidence>
<feature type="transmembrane region" description="Helical" evidence="8">
    <location>
        <begin position="303"/>
        <end position="328"/>
    </location>
</feature>
<comment type="subcellular location">
    <subcellularLocation>
        <location evidence="1 8">Cell membrane</location>
        <topology evidence="1 8">Multi-pass membrane protein</topology>
    </subcellularLocation>
</comment>
<dbReference type="CDD" id="cd17320">
    <property type="entry name" value="MFS_MdfA_MDR_like"/>
    <property type="match status" value="1"/>
</dbReference>
<dbReference type="InterPro" id="IPR020846">
    <property type="entry name" value="MFS_dom"/>
</dbReference>
<keyword evidence="7 8" id="KW-0472">Membrane</keyword>
<evidence type="ECO:0000256" key="1">
    <source>
        <dbReference type="ARBA" id="ARBA00004651"/>
    </source>
</evidence>
<proteinExistence type="inferred from homology"/>
<feature type="transmembrane region" description="Helical" evidence="8">
    <location>
        <begin position="366"/>
        <end position="386"/>
    </location>
</feature>
<feature type="transmembrane region" description="Helical" evidence="8">
    <location>
        <begin position="130"/>
        <end position="152"/>
    </location>
</feature>
<dbReference type="PANTHER" id="PTHR23502">
    <property type="entry name" value="MAJOR FACILITATOR SUPERFAMILY"/>
    <property type="match status" value="1"/>
</dbReference>
<feature type="transmembrane region" description="Helical" evidence="8">
    <location>
        <begin position="71"/>
        <end position="95"/>
    </location>
</feature>
<dbReference type="RefSeq" id="WP_380702363.1">
    <property type="nucleotide sequence ID" value="NZ_JBHSAP010000007.1"/>
</dbReference>
<feature type="transmembrane region" description="Helical" evidence="8">
    <location>
        <begin position="101"/>
        <end position="118"/>
    </location>
</feature>
<evidence type="ECO:0000313" key="11">
    <source>
        <dbReference type="Proteomes" id="UP001595843"/>
    </source>
</evidence>
<evidence type="ECO:0000256" key="2">
    <source>
        <dbReference type="ARBA" id="ARBA00006236"/>
    </source>
</evidence>
<comment type="caution">
    <text evidence="8">Lacks conserved residue(s) required for the propagation of feature annotation.</text>
</comment>
<dbReference type="PROSITE" id="PS00216">
    <property type="entry name" value="SUGAR_TRANSPORT_1"/>
    <property type="match status" value="1"/>
</dbReference>
<comment type="similarity">
    <text evidence="2 8">Belongs to the major facilitator superfamily. Bcr/CmlA family.</text>
</comment>
<feature type="transmembrane region" description="Helical" evidence="8">
    <location>
        <begin position="276"/>
        <end position="297"/>
    </location>
</feature>
<evidence type="ECO:0000256" key="7">
    <source>
        <dbReference type="ARBA" id="ARBA00023136"/>
    </source>
</evidence>
<organism evidence="10 11">
    <name type="scientific">Salinithrix halophila</name>
    <dbReference type="NCBI Taxonomy" id="1485204"/>
    <lineage>
        <taxon>Bacteria</taxon>
        <taxon>Bacillati</taxon>
        <taxon>Bacillota</taxon>
        <taxon>Bacilli</taxon>
        <taxon>Bacillales</taxon>
        <taxon>Thermoactinomycetaceae</taxon>
        <taxon>Salinithrix</taxon>
    </lineage>
</organism>
<dbReference type="PANTHER" id="PTHR23502:SF132">
    <property type="entry name" value="POLYAMINE TRANSPORTER 2-RELATED"/>
    <property type="match status" value="1"/>
</dbReference>
<dbReference type="EMBL" id="JBHSAP010000007">
    <property type="protein sequence ID" value="MFC4075960.1"/>
    <property type="molecule type" value="Genomic_DNA"/>
</dbReference>
<name>A0ABV8JCB2_9BACL</name>
<feature type="domain" description="Major facilitator superfamily (MFS) profile" evidence="9">
    <location>
        <begin position="6"/>
        <end position="390"/>
    </location>
</feature>
<keyword evidence="3 8" id="KW-0813">Transport</keyword>
<dbReference type="PROSITE" id="PS50850">
    <property type="entry name" value="MFS"/>
    <property type="match status" value="1"/>
</dbReference>
<evidence type="ECO:0000256" key="3">
    <source>
        <dbReference type="ARBA" id="ARBA00022448"/>
    </source>
</evidence>
<feature type="transmembrane region" description="Helical" evidence="8">
    <location>
        <begin position="340"/>
        <end position="360"/>
    </location>
</feature>
<dbReference type="SUPFAM" id="SSF103473">
    <property type="entry name" value="MFS general substrate transporter"/>
    <property type="match status" value="1"/>
</dbReference>
<feature type="transmembrane region" description="Helical" evidence="8">
    <location>
        <begin position="46"/>
        <end position="64"/>
    </location>
</feature>
<evidence type="ECO:0000256" key="6">
    <source>
        <dbReference type="ARBA" id="ARBA00022989"/>
    </source>
</evidence>
<dbReference type="Proteomes" id="UP001595843">
    <property type="component" value="Unassembled WGS sequence"/>
</dbReference>
<protein>
    <recommendedName>
        <fullName evidence="8">Bcr/CflA family efflux transporter</fullName>
    </recommendedName>
</protein>
<sequence>MNRKFLTMILILMVCLPQASIGLYVPSLPHMMVGFRATEMEMQLTMSVFMAGYAVSALISGILADRFGRKPVAVIGLAVFVIASLACLFAPHVWFLIGSRFFQALGGCCGTTLSRVMTRDTFDAQDQVKVLTYLSMAIAVTPAITPMIGGYLETWYGWQLSFAALAGAGTFLLGAVWFGVKETAPSRNEQAAKAGVIFRNYKHLMTNKYFLLFSLTISLTWCAYFTFITSSSFVLQGVMGASPIWYGVAYAVVVAGYMVGTALTRRLSKAFELNRIILVESLLAFAASAGMLVWIWFQPHSLLGIVLPMSVMMIGIGGIFPACHAAVLKPFDAIAGTASGLFFFLQMISGAVCGVIIGLFHTDSALPMVLTIHLFCLALLLSFYWLGWKENRSLYQEDQTSTQKVV</sequence>
<dbReference type="NCBIfam" id="TIGR00710">
    <property type="entry name" value="efflux_Bcr_CflA"/>
    <property type="match status" value="1"/>
</dbReference>
<keyword evidence="5 8" id="KW-0812">Transmembrane</keyword>
<keyword evidence="6 8" id="KW-1133">Transmembrane helix</keyword>
<evidence type="ECO:0000259" key="9">
    <source>
        <dbReference type="PROSITE" id="PS50850"/>
    </source>
</evidence>
<evidence type="ECO:0000313" key="10">
    <source>
        <dbReference type="EMBL" id="MFC4075960.1"/>
    </source>
</evidence>
<reference evidence="11" key="1">
    <citation type="journal article" date="2019" name="Int. J. Syst. Evol. Microbiol.">
        <title>The Global Catalogue of Microorganisms (GCM) 10K type strain sequencing project: providing services to taxonomists for standard genome sequencing and annotation.</title>
        <authorList>
            <consortium name="The Broad Institute Genomics Platform"/>
            <consortium name="The Broad Institute Genome Sequencing Center for Infectious Disease"/>
            <person name="Wu L."/>
            <person name="Ma J."/>
        </authorList>
    </citation>
    <scope>NUCLEOTIDE SEQUENCE [LARGE SCALE GENOMIC DNA]</scope>
    <source>
        <strain evidence="11">IBRC-M 10813</strain>
    </source>
</reference>
<dbReference type="InterPro" id="IPR005829">
    <property type="entry name" value="Sugar_transporter_CS"/>
</dbReference>
<dbReference type="InterPro" id="IPR004812">
    <property type="entry name" value="Efflux_drug-R_Bcr/CmlA"/>
</dbReference>
<dbReference type="Gene3D" id="1.20.1720.10">
    <property type="entry name" value="Multidrug resistance protein D"/>
    <property type="match status" value="1"/>
</dbReference>
<dbReference type="InterPro" id="IPR036259">
    <property type="entry name" value="MFS_trans_sf"/>
</dbReference>
<feature type="transmembrane region" description="Helical" evidence="8">
    <location>
        <begin position="158"/>
        <end position="180"/>
    </location>
</feature>
<keyword evidence="4 8" id="KW-1003">Cell membrane</keyword>
<keyword evidence="11" id="KW-1185">Reference proteome</keyword>
<dbReference type="Pfam" id="PF07690">
    <property type="entry name" value="MFS_1"/>
    <property type="match status" value="1"/>
</dbReference>